<evidence type="ECO:0000313" key="3">
    <source>
        <dbReference type="Proteomes" id="UP001530315"/>
    </source>
</evidence>
<feature type="region of interest" description="Disordered" evidence="1">
    <location>
        <begin position="1"/>
        <end position="42"/>
    </location>
</feature>
<reference evidence="2 3" key="1">
    <citation type="submission" date="2024-10" db="EMBL/GenBank/DDBJ databases">
        <title>Updated reference genomes for cyclostephanoid diatoms.</title>
        <authorList>
            <person name="Roberts W.R."/>
            <person name="Alverson A.J."/>
        </authorList>
    </citation>
    <scope>NUCLEOTIDE SEQUENCE [LARGE SCALE GENOMIC DNA]</scope>
    <source>
        <strain evidence="2 3">AJA276-08</strain>
    </source>
</reference>
<evidence type="ECO:0000313" key="2">
    <source>
        <dbReference type="EMBL" id="KAL3797610.1"/>
    </source>
</evidence>
<dbReference type="Proteomes" id="UP001530315">
    <property type="component" value="Unassembled WGS sequence"/>
</dbReference>
<name>A0ABD3QHX8_9STRA</name>
<accession>A0ABD3QHX8</accession>
<gene>
    <name evidence="2" type="ORF">ACHAW5_003329</name>
</gene>
<comment type="caution">
    <text evidence="2">The sequence shown here is derived from an EMBL/GenBank/DDBJ whole genome shotgun (WGS) entry which is preliminary data.</text>
</comment>
<evidence type="ECO:0000256" key="1">
    <source>
        <dbReference type="SAM" id="MobiDB-lite"/>
    </source>
</evidence>
<feature type="compositionally biased region" description="Low complexity" evidence="1">
    <location>
        <begin position="32"/>
        <end position="42"/>
    </location>
</feature>
<dbReference type="AlphaFoldDB" id="A0ABD3QHX8"/>
<dbReference type="Pfam" id="PF11360">
    <property type="entry name" value="DUF3110"/>
    <property type="match status" value="1"/>
</dbReference>
<dbReference type="InterPro" id="IPR021503">
    <property type="entry name" value="DUF3110"/>
</dbReference>
<keyword evidence="3" id="KW-1185">Reference proteome</keyword>
<dbReference type="EMBL" id="JALLAZ020000343">
    <property type="protein sequence ID" value="KAL3797610.1"/>
    <property type="molecule type" value="Genomic_DNA"/>
</dbReference>
<sequence length="159" mass="17586">MAPRRGRRISLAASSAAREDDDDDYDDDYDESPPSSSSNDVVNRLLRERARRQEGQYARLFAMAAARGGAGGGGGGSPSSVVPPESVRLILFHPDAPEQRVHAIQYPMGSSCNWILAFEDGEDCVDFVRALPAETMFEPFARHCERLVEDESRNLDDRL</sequence>
<organism evidence="2 3">
    <name type="scientific">Stephanodiscus triporus</name>
    <dbReference type="NCBI Taxonomy" id="2934178"/>
    <lineage>
        <taxon>Eukaryota</taxon>
        <taxon>Sar</taxon>
        <taxon>Stramenopiles</taxon>
        <taxon>Ochrophyta</taxon>
        <taxon>Bacillariophyta</taxon>
        <taxon>Coscinodiscophyceae</taxon>
        <taxon>Thalassiosirophycidae</taxon>
        <taxon>Stephanodiscales</taxon>
        <taxon>Stephanodiscaceae</taxon>
        <taxon>Stephanodiscus</taxon>
    </lineage>
</organism>
<feature type="compositionally biased region" description="Acidic residues" evidence="1">
    <location>
        <begin position="19"/>
        <end position="31"/>
    </location>
</feature>
<proteinExistence type="predicted"/>
<protein>
    <submittedName>
        <fullName evidence="2">Uncharacterized protein</fullName>
    </submittedName>
</protein>